<dbReference type="Pfam" id="PF11142">
    <property type="entry name" value="DUF2917"/>
    <property type="match status" value="1"/>
</dbReference>
<reference evidence="3" key="1">
    <citation type="journal article" date="2019" name="Int. J. Syst. Evol. Microbiol.">
        <title>The Global Catalogue of Microorganisms (GCM) 10K type strain sequencing project: providing services to taxonomists for standard genome sequencing and annotation.</title>
        <authorList>
            <consortium name="The Broad Institute Genomics Platform"/>
            <consortium name="The Broad Institute Genome Sequencing Center for Infectious Disease"/>
            <person name="Wu L."/>
            <person name="Ma J."/>
        </authorList>
    </citation>
    <scope>NUCLEOTIDE SEQUENCE [LARGE SCALE GENOMIC DNA]</scope>
    <source>
        <strain evidence="3">CGMCC 4.7277</strain>
    </source>
</reference>
<gene>
    <name evidence="2" type="ORF">ACFPP7_18285</name>
</gene>
<dbReference type="Proteomes" id="UP001596084">
    <property type="component" value="Unassembled WGS sequence"/>
</dbReference>
<sequence length="163" mass="17510">MDHATSHHSSDHYLQQATDATTGRVEGLPGCWKLGAGRALTLHASQAGELRIAHGRVWVTFNNAGQDLSVRAGDHFLSRGDGLFLRAGESLVMESFGIGHVPSAYFSWEPARASRSETVSRVGVPGLAGRAMTRLATAFAISFVAARARCTSPERSFNPRTCE</sequence>
<proteinExistence type="predicted"/>
<evidence type="ECO:0000313" key="3">
    <source>
        <dbReference type="Proteomes" id="UP001596084"/>
    </source>
</evidence>
<feature type="compositionally biased region" description="Basic and acidic residues" evidence="1">
    <location>
        <begin position="1"/>
        <end position="11"/>
    </location>
</feature>
<comment type="caution">
    <text evidence="2">The sequence shown here is derived from an EMBL/GenBank/DDBJ whole genome shotgun (WGS) entry which is preliminary data.</text>
</comment>
<organism evidence="2 3">
    <name type="scientific">Polaromonas jejuensis</name>
    <dbReference type="NCBI Taxonomy" id="457502"/>
    <lineage>
        <taxon>Bacteria</taxon>
        <taxon>Pseudomonadati</taxon>
        <taxon>Pseudomonadota</taxon>
        <taxon>Betaproteobacteria</taxon>
        <taxon>Burkholderiales</taxon>
        <taxon>Comamonadaceae</taxon>
        <taxon>Polaromonas</taxon>
    </lineage>
</organism>
<evidence type="ECO:0000256" key="1">
    <source>
        <dbReference type="SAM" id="MobiDB-lite"/>
    </source>
</evidence>
<feature type="compositionally biased region" description="Polar residues" evidence="1">
    <location>
        <begin position="12"/>
        <end position="21"/>
    </location>
</feature>
<name>A0ABW0QDC2_9BURK</name>
<keyword evidence="3" id="KW-1185">Reference proteome</keyword>
<feature type="region of interest" description="Disordered" evidence="1">
    <location>
        <begin position="1"/>
        <end position="21"/>
    </location>
</feature>
<dbReference type="RefSeq" id="WP_068835784.1">
    <property type="nucleotide sequence ID" value="NZ_JBHSMX010000059.1"/>
</dbReference>
<protein>
    <submittedName>
        <fullName evidence="2">DUF2917 domain-containing protein</fullName>
    </submittedName>
</protein>
<accession>A0ABW0QDC2</accession>
<dbReference type="InterPro" id="IPR021317">
    <property type="entry name" value="DUF2917"/>
</dbReference>
<dbReference type="EMBL" id="JBHSMX010000059">
    <property type="protein sequence ID" value="MFC5522841.1"/>
    <property type="molecule type" value="Genomic_DNA"/>
</dbReference>
<evidence type="ECO:0000313" key="2">
    <source>
        <dbReference type="EMBL" id="MFC5522841.1"/>
    </source>
</evidence>